<protein>
    <submittedName>
        <fullName evidence="8">General secretion pathway protein D</fullName>
    </submittedName>
</protein>
<feature type="compositionally biased region" description="Pro residues" evidence="4">
    <location>
        <begin position="71"/>
        <end position="80"/>
    </location>
</feature>
<accession>A0A450UU07</accession>
<dbReference type="AlphaFoldDB" id="A0A450UU07"/>
<comment type="subcellular location">
    <subcellularLocation>
        <location evidence="1">Membrane</location>
    </subcellularLocation>
</comment>
<dbReference type="Pfam" id="PF07655">
    <property type="entry name" value="Secretin_N_2"/>
    <property type="match status" value="1"/>
</dbReference>
<feature type="chain" id="PRO_5036113433" evidence="5">
    <location>
        <begin position="38"/>
        <end position="550"/>
    </location>
</feature>
<feature type="region of interest" description="Disordered" evidence="4">
    <location>
        <begin position="41"/>
        <end position="80"/>
    </location>
</feature>
<feature type="domain" description="Type II/III secretion system secretin-like" evidence="6">
    <location>
        <begin position="348"/>
        <end position="533"/>
    </location>
</feature>
<name>A0A450UU07_9GAMM</name>
<evidence type="ECO:0000259" key="7">
    <source>
        <dbReference type="Pfam" id="PF07655"/>
    </source>
</evidence>
<evidence type="ECO:0000256" key="3">
    <source>
        <dbReference type="ARBA" id="ARBA00023136"/>
    </source>
</evidence>
<dbReference type="GO" id="GO:0009306">
    <property type="term" value="P:protein secretion"/>
    <property type="evidence" value="ECO:0007669"/>
    <property type="project" value="InterPro"/>
</dbReference>
<evidence type="ECO:0000256" key="5">
    <source>
        <dbReference type="SAM" id="SignalP"/>
    </source>
</evidence>
<reference evidence="8" key="1">
    <citation type="submission" date="2019-02" db="EMBL/GenBank/DDBJ databases">
        <authorList>
            <person name="Gruber-Vodicka R. H."/>
            <person name="Seah K. B. B."/>
        </authorList>
    </citation>
    <scope>NUCLEOTIDE SEQUENCE</scope>
    <source>
        <strain evidence="10">BECK_SA2B12</strain>
        <strain evidence="8">BECK_SA2B15</strain>
        <strain evidence="9">BECK_SA2B20</strain>
    </source>
</reference>
<dbReference type="InterPro" id="IPR013358">
    <property type="entry name" value="Pilus_biogenesis_MshL"/>
</dbReference>
<sequence length="550" mass="59940">MNTFLSLRFAQRGHSLPPSGILPSLACLLLPLLTACATPPPSPYTPSPGHIREAHPPDVASPEPVRHTPVLPSPTPSPPPETYTIVVNEVPTKELLFALARDAAINIDIHPGIQGVVTVNAIDQTLPEILARIESQAPIRHEFRDTTLAIMPDTPFLKTYRIDYVNMTRTGSSEVKTSTKIATSSDVTGMSEENASGALLTNTSANRFWETLSGNIEAILGQGSGPSERDSDAPGSDSVIVNAETGLITVRATTKQHRDVRAFIEQVMTSAQRQVLIESTIVEVELNDRYQAGIDWETFTTGAGLQVGQAVSGAFSVSTEGTSGLTLNYADAAQGSDNLDLSLTLRLLRQFGQVRVLSSPKILTLNNQTALLKVVDNEVYFELEVEETEDEDSNTLDLTVKSKVKTVPVGLLMNVTPHIDHRDSVTLNVRPTITRIKEYREDPGVAILANRLADSDISSPVPVVQVRETESVLAVKSRKIAIIGGLMQDRVENDTDSVPWLGDLPGIGNLFTFRHRHFVKTELVIFLRPTVIRTADIRADLSDFRAFLPK</sequence>
<evidence type="ECO:0000256" key="1">
    <source>
        <dbReference type="ARBA" id="ARBA00004370"/>
    </source>
</evidence>
<evidence type="ECO:0000313" key="8">
    <source>
        <dbReference type="EMBL" id="VFJ96034.1"/>
    </source>
</evidence>
<proteinExistence type="predicted"/>
<evidence type="ECO:0000313" key="9">
    <source>
        <dbReference type="EMBL" id="VFJ97618.1"/>
    </source>
</evidence>
<evidence type="ECO:0000256" key="4">
    <source>
        <dbReference type="SAM" id="MobiDB-lite"/>
    </source>
</evidence>
<organism evidence="8">
    <name type="scientific">Candidatus Kentrum eta</name>
    <dbReference type="NCBI Taxonomy" id="2126337"/>
    <lineage>
        <taxon>Bacteria</taxon>
        <taxon>Pseudomonadati</taxon>
        <taxon>Pseudomonadota</taxon>
        <taxon>Gammaproteobacteria</taxon>
        <taxon>Candidatus Kentrum</taxon>
    </lineage>
</organism>
<dbReference type="EMBL" id="CAADFI010000115">
    <property type="protein sequence ID" value="VFJ97618.1"/>
    <property type="molecule type" value="Genomic_DNA"/>
</dbReference>
<evidence type="ECO:0000259" key="6">
    <source>
        <dbReference type="Pfam" id="PF00263"/>
    </source>
</evidence>
<dbReference type="InterPro" id="IPR004846">
    <property type="entry name" value="T2SS/T3SS_dom"/>
</dbReference>
<feature type="domain" description="Secretin N-terminal" evidence="7">
    <location>
        <begin position="158"/>
        <end position="225"/>
    </location>
</feature>
<dbReference type="EMBL" id="CAADFG010000096">
    <property type="protein sequence ID" value="VFJ96034.1"/>
    <property type="molecule type" value="Genomic_DNA"/>
</dbReference>
<dbReference type="InterPro" id="IPR011514">
    <property type="entry name" value="Secretin_N_2"/>
</dbReference>
<dbReference type="PANTHER" id="PTHR30332:SF24">
    <property type="entry name" value="SECRETIN GSPD-RELATED"/>
    <property type="match status" value="1"/>
</dbReference>
<dbReference type="PRINTS" id="PR00811">
    <property type="entry name" value="BCTERIALGSPD"/>
</dbReference>
<dbReference type="EMBL" id="CAADFJ010000116">
    <property type="protein sequence ID" value="VFK03173.1"/>
    <property type="molecule type" value="Genomic_DNA"/>
</dbReference>
<keyword evidence="3" id="KW-0472">Membrane</keyword>
<dbReference type="Pfam" id="PF00263">
    <property type="entry name" value="Secretin"/>
    <property type="match status" value="1"/>
</dbReference>
<feature type="signal peptide" evidence="5">
    <location>
        <begin position="1"/>
        <end position="37"/>
    </location>
</feature>
<dbReference type="InterPro" id="IPR050810">
    <property type="entry name" value="Bact_Secretion_Sys_Channel"/>
</dbReference>
<evidence type="ECO:0000313" key="10">
    <source>
        <dbReference type="EMBL" id="VFK03173.1"/>
    </source>
</evidence>
<dbReference type="InterPro" id="IPR001775">
    <property type="entry name" value="GspD/PilQ"/>
</dbReference>
<gene>
    <name evidence="8" type="ORF">BECKH772A_GA0070896_100969</name>
    <name evidence="9" type="ORF">BECKH772B_GA0070898_101153</name>
    <name evidence="10" type="ORF">BECKH772C_GA0070978_101162</name>
</gene>
<dbReference type="PANTHER" id="PTHR30332">
    <property type="entry name" value="PROBABLE GENERAL SECRETION PATHWAY PROTEIN D"/>
    <property type="match status" value="1"/>
</dbReference>
<dbReference type="NCBIfam" id="TIGR02519">
    <property type="entry name" value="pilus_MshL"/>
    <property type="match status" value="1"/>
</dbReference>
<evidence type="ECO:0000256" key="2">
    <source>
        <dbReference type="ARBA" id="ARBA00022729"/>
    </source>
</evidence>
<keyword evidence="2 5" id="KW-0732">Signal</keyword>
<dbReference type="GO" id="GO:0016020">
    <property type="term" value="C:membrane"/>
    <property type="evidence" value="ECO:0007669"/>
    <property type="project" value="UniProtKB-SubCell"/>
</dbReference>
<dbReference type="GO" id="GO:0015627">
    <property type="term" value="C:type II protein secretion system complex"/>
    <property type="evidence" value="ECO:0007669"/>
    <property type="project" value="TreeGrafter"/>
</dbReference>